<reference evidence="3 4" key="1">
    <citation type="submission" date="2013-09" db="EMBL/GenBank/DDBJ databases">
        <title>Whole genome shotgun sequence of Vibrio azureus NBRC 104587.</title>
        <authorList>
            <person name="Isaki S."/>
            <person name="Hosoyama A."/>
            <person name="Numata M."/>
            <person name="Hashimoto M."/>
            <person name="Hosoyama Y."/>
            <person name="Tsuchikane K."/>
            <person name="Noguchi M."/>
            <person name="Hirakata S."/>
            <person name="Ichikawa N."/>
            <person name="Ohji S."/>
            <person name="Yamazoe A."/>
            <person name="Fujita N."/>
        </authorList>
    </citation>
    <scope>NUCLEOTIDE SEQUENCE [LARGE SCALE GENOMIC DNA]</scope>
    <source>
        <strain evidence="3 4">NBRC 104587</strain>
    </source>
</reference>
<evidence type="ECO:0000313" key="4">
    <source>
        <dbReference type="Proteomes" id="UP000016567"/>
    </source>
</evidence>
<sequence length="646" mass="72430">MIRRKRYSISVFTLTALAVATACNAGTYTPNDLIQGRLPSNDANIVIQTMDANWNKEIYLPAYPSNGDVVSFVANATYTSRLVGNLLGFGSLEMHTKDKLDVVFDAHLSAWRLKNESSPNTVGNHIPNDKRYVSYYVADANWNSLLHLPSQKGQASKILVRSQALYDTYVDNSMLGNMGANLKIKQGEYYVFTWNDAKAKWDVIDAQNPSVDSKRDSIRDLTFFDISVDTSINGTGLYNNGRMQKPIEIRYRACLTEDADIDEDSCSSVDITQEEAQYYLHLGRYGRNDAGRPEYLVEDDEIFVDYEKDPRYQSSLPGKNGKETLPTDEKTLTARGLRSTTFWLRYKAKFLGEEKTLNVCAFQRWQDENGDFINNVDTQDCNQNGTGSSSRRISIIDGSYKGSMNNNPDIVKEMTLVDGVCKNESDCHGRPGWRIFNGWARGISYADANLFKYSSRRPNHSFIPVENAKSTTLARGCVRDASGGSDSKDDGICTRVVEDGFAGVSFYTTDLQFGSAKTMPISYSTEDADKPGFVPGDRDTWQFDTDAIDTDRAGTFSVFSVLPVIDFRKGDTHRFVIWTRPDGGHWSASTQQVSKKISSVIEDNYGNRFRFNATLYAEPNMGATNSVSKDYVLSRMKDETLEPILD</sequence>
<feature type="domain" description="Metalloprotease StcE beta-sandwich" evidence="2">
    <location>
        <begin position="45"/>
        <end position="113"/>
    </location>
</feature>
<protein>
    <recommendedName>
        <fullName evidence="2">Metalloprotease StcE beta-sandwich domain-containing protein</fullName>
    </recommendedName>
</protein>
<feature type="domain" description="Metalloprotease StcE beta-sandwich" evidence="2">
    <location>
        <begin position="131"/>
        <end position="203"/>
    </location>
</feature>
<dbReference type="RefSeq" id="WP_021709770.1">
    <property type="nucleotide sequence ID" value="NZ_BATL01000035.1"/>
</dbReference>
<evidence type="ECO:0000259" key="2">
    <source>
        <dbReference type="Pfam" id="PF20944"/>
    </source>
</evidence>
<name>U3CCD0_9VIBR</name>
<dbReference type="STRING" id="1219077.VAZ01S_035_00250"/>
<dbReference type="Pfam" id="PF20944">
    <property type="entry name" value="StcE_b-sandwich"/>
    <property type="match status" value="2"/>
</dbReference>
<organism evidence="3 4">
    <name type="scientific">Vibrio azureus NBRC 104587</name>
    <dbReference type="NCBI Taxonomy" id="1219077"/>
    <lineage>
        <taxon>Bacteria</taxon>
        <taxon>Pseudomonadati</taxon>
        <taxon>Pseudomonadota</taxon>
        <taxon>Gammaproteobacteria</taxon>
        <taxon>Vibrionales</taxon>
        <taxon>Vibrionaceae</taxon>
        <taxon>Vibrio</taxon>
    </lineage>
</organism>
<proteinExistence type="predicted"/>
<keyword evidence="1" id="KW-0732">Signal</keyword>
<dbReference type="InterPro" id="IPR048990">
    <property type="entry name" value="StcE_b-sandwich"/>
</dbReference>
<gene>
    <name evidence="3" type="ORF">VAZ01S_035_00250</name>
</gene>
<comment type="caution">
    <text evidence="3">The sequence shown here is derived from an EMBL/GenBank/DDBJ whole genome shotgun (WGS) entry which is preliminary data.</text>
</comment>
<dbReference type="EMBL" id="BATL01000035">
    <property type="protein sequence ID" value="GAD76018.1"/>
    <property type="molecule type" value="Genomic_DNA"/>
</dbReference>
<dbReference type="Proteomes" id="UP000016567">
    <property type="component" value="Unassembled WGS sequence"/>
</dbReference>
<evidence type="ECO:0000313" key="3">
    <source>
        <dbReference type="EMBL" id="GAD76018.1"/>
    </source>
</evidence>
<feature type="chain" id="PRO_5004640805" description="Metalloprotease StcE beta-sandwich domain-containing protein" evidence="1">
    <location>
        <begin position="26"/>
        <end position="646"/>
    </location>
</feature>
<dbReference type="Gene3D" id="2.60.120.1230">
    <property type="match status" value="1"/>
</dbReference>
<dbReference type="AlphaFoldDB" id="U3CCD0"/>
<dbReference type="PROSITE" id="PS51257">
    <property type="entry name" value="PROKAR_LIPOPROTEIN"/>
    <property type="match status" value="1"/>
</dbReference>
<evidence type="ECO:0000256" key="1">
    <source>
        <dbReference type="SAM" id="SignalP"/>
    </source>
</evidence>
<feature type="signal peptide" evidence="1">
    <location>
        <begin position="1"/>
        <end position="25"/>
    </location>
</feature>
<accession>U3CCD0</accession>
<keyword evidence="4" id="KW-1185">Reference proteome</keyword>